<evidence type="ECO:0000313" key="1">
    <source>
        <dbReference type="EMBL" id="SFA92680.1"/>
    </source>
</evidence>
<gene>
    <name evidence="1" type="ORF">SAMN05216266_102244</name>
</gene>
<organism evidence="1 2">
    <name type="scientific">Amycolatopsis marina</name>
    <dbReference type="NCBI Taxonomy" id="490629"/>
    <lineage>
        <taxon>Bacteria</taxon>
        <taxon>Bacillati</taxon>
        <taxon>Actinomycetota</taxon>
        <taxon>Actinomycetes</taxon>
        <taxon>Pseudonocardiales</taxon>
        <taxon>Pseudonocardiaceae</taxon>
        <taxon>Amycolatopsis</taxon>
    </lineage>
</organism>
<proteinExistence type="predicted"/>
<accession>A0A1I0WWY5</accession>
<reference evidence="2" key="1">
    <citation type="submission" date="2016-10" db="EMBL/GenBank/DDBJ databases">
        <authorList>
            <person name="Varghese N."/>
            <person name="Submissions S."/>
        </authorList>
    </citation>
    <scope>NUCLEOTIDE SEQUENCE [LARGE SCALE GENOMIC DNA]</scope>
    <source>
        <strain evidence="2">CGMCC 4.3568</strain>
    </source>
</reference>
<protein>
    <submittedName>
        <fullName evidence="1">Uncharacterized protein</fullName>
    </submittedName>
</protein>
<evidence type="ECO:0000313" key="2">
    <source>
        <dbReference type="Proteomes" id="UP000243799"/>
    </source>
</evidence>
<dbReference type="EMBL" id="FOKG01000002">
    <property type="protein sequence ID" value="SFA92680.1"/>
    <property type="molecule type" value="Genomic_DNA"/>
</dbReference>
<keyword evidence="2" id="KW-1185">Reference proteome</keyword>
<dbReference type="Proteomes" id="UP000243799">
    <property type="component" value="Unassembled WGS sequence"/>
</dbReference>
<name>A0A1I0WWY5_9PSEU</name>
<sequence>MPELLAKAEELDASPGLLRNSAEAATPAVIITGITEITTGVTIGMIVPPSSTIAARAPRDAHVDALVAVRSRALG</sequence>
<dbReference type="AlphaFoldDB" id="A0A1I0WWY5"/>
<dbReference type="RefSeq" id="WP_091670412.1">
    <property type="nucleotide sequence ID" value="NZ_FOKG01000002.1"/>
</dbReference>